<dbReference type="PRINTS" id="PR00625">
    <property type="entry name" value="JDOMAIN"/>
</dbReference>
<proteinExistence type="predicted"/>
<dbReference type="Pfam" id="PF00226">
    <property type="entry name" value="DnaJ"/>
    <property type="match status" value="1"/>
</dbReference>
<dbReference type="AlphaFoldDB" id="A0A834G0R1"/>
<dbReference type="InterPro" id="IPR036869">
    <property type="entry name" value="J_dom_sf"/>
</dbReference>
<protein>
    <recommendedName>
        <fullName evidence="1">J domain-containing protein</fullName>
    </recommendedName>
</protein>
<dbReference type="SMART" id="SM00271">
    <property type="entry name" value="DnaJ"/>
    <property type="match status" value="1"/>
</dbReference>
<dbReference type="Gene3D" id="1.10.287.110">
    <property type="entry name" value="DnaJ domain"/>
    <property type="match status" value="1"/>
</dbReference>
<dbReference type="InterPro" id="IPR053232">
    <property type="entry name" value="DnaJ_C/III_chloroplastic"/>
</dbReference>
<reference evidence="2" key="1">
    <citation type="submission" date="2019-11" db="EMBL/GenBank/DDBJ databases">
        <authorList>
            <person name="Liu Y."/>
            <person name="Hou J."/>
            <person name="Li T.-Q."/>
            <person name="Guan C.-H."/>
            <person name="Wu X."/>
            <person name="Wu H.-Z."/>
            <person name="Ling F."/>
            <person name="Zhang R."/>
            <person name="Shi X.-G."/>
            <person name="Ren J.-P."/>
            <person name="Chen E.-F."/>
            <person name="Sun J.-M."/>
        </authorList>
    </citation>
    <scope>NUCLEOTIDE SEQUENCE</scope>
    <source>
        <strain evidence="2">Adult_tree_wgs_1</strain>
        <tissue evidence="2">Leaves</tissue>
    </source>
</reference>
<keyword evidence="3" id="KW-1185">Reference proteome</keyword>
<dbReference type="CDD" id="cd06257">
    <property type="entry name" value="DnaJ"/>
    <property type="match status" value="1"/>
</dbReference>
<evidence type="ECO:0000313" key="2">
    <source>
        <dbReference type="EMBL" id="KAF7121095.1"/>
    </source>
</evidence>
<dbReference type="Proteomes" id="UP000626092">
    <property type="component" value="Unassembled WGS sequence"/>
</dbReference>
<dbReference type="EMBL" id="WJXA01000013">
    <property type="protein sequence ID" value="KAF7121095.1"/>
    <property type="molecule type" value="Genomic_DNA"/>
</dbReference>
<dbReference type="OrthoDB" id="445556at2759"/>
<dbReference type="PROSITE" id="PS50076">
    <property type="entry name" value="DNAJ_2"/>
    <property type="match status" value="1"/>
</dbReference>
<name>A0A834G0R1_RHOSS</name>
<organism evidence="2 3">
    <name type="scientific">Rhododendron simsii</name>
    <name type="common">Sims's rhododendron</name>
    <dbReference type="NCBI Taxonomy" id="118357"/>
    <lineage>
        <taxon>Eukaryota</taxon>
        <taxon>Viridiplantae</taxon>
        <taxon>Streptophyta</taxon>
        <taxon>Embryophyta</taxon>
        <taxon>Tracheophyta</taxon>
        <taxon>Spermatophyta</taxon>
        <taxon>Magnoliopsida</taxon>
        <taxon>eudicotyledons</taxon>
        <taxon>Gunneridae</taxon>
        <taxon>Pentapetalae</taxon>
        <taxon>asterids</taxon>
        <taxon>Ericales</taxon>
        <taxon>Ericaceae</taxon>
        <taxon>Ericoideae</taxon>
        <taxon>Rhodoreae</taxon>
        <taxon>Rhododendron</taxon>
    </lineage>
</organism>
<evidence type="ECO:0000259" key="1">
    <source>
        <dbReference type="PROSITE" id="PS50076"/>
    </source>
</evidence>
<evidence type="ECO:0000313" key="3">
    <source>
        <dbReference type="Proteomes" id="UP000626092"/>
    </source>
</evidence>
<dbReference type="SUPFAM" id="SSF46565">
    <property type="entry name" value="Chaperone J-domain"/>
    <property type="match status" value="1"/>
</dbReference>
<feature type="domain" description="J" evidence="1">
    <location>
        <begin position="79"/>
        <end position="146"/>
    </location>
</feature>
<gene>
    <name evidence="2" type="ORF">RHSIM_Rhsim13G0049800</name>
</gene>
<dbReference type="GO" id="GO:0009507">
    <property type="term" value="C:chloroplast"/>
    <property type="evidence" value="ECO:0007669"/>
    <property type="project" value="TreeGrafter"/>
</dbReference>
<sequence length="220" mass="25825">MSYGMVSGSETCFHFCPKLPTQLTYTTSNPQNCPGLLFKTNLAIKQSRSTKLSPGSLRRGRTRAAAIHCLYGAVNHEKNLYELLGVSEKGTTSEIKQAYKKLALKYHPDVSPPDQAAEHTREFLRVREAYETLSDPKTRAMYDRDLGSRSLRFDYSRQRRSHRDRKFEEWAEWRDRWESQLMELERRSAYKDSMRRDHEVPWGVGMDTRRSQIFYQVFNN</sequence>
<dbReference type="InterPro" id="IPR001623">
    <property type="entry name" value="DnaJ_domain"/>
</dbReference>
<dbReference type="PANTHER" id="PTHR45090:SF4">
    <property type="entry name" value="J DOMAIN-CONTAINING PROTEIN"/>
    <property type="match status" value="1"/>
</dbReference>
<dbReference type="PANTHER" id="PTHR45090">
    <property type="entry name" value="CHAPERONE PROTEIN DNAJ 20 CHLOROPLASTIC"/>
    <property type="match status" value="1"/>
</dbReference>
<comment type="caution">
    <text evidence="2">The sequence shown here is derived from an EMBL/GenBank/DDBJ whole genome shotgun (WGS) entry which is preliminary data.</text>
</comment>
<accession>A0A834G0R1</accession>